<accession>A0A0F9GGR4</accession>
<organism evidence="2">
    <name type="scientific">marine sediment metagenome</name>
    <dbReference type="NCBI Taxonomy" id="412755"/>
    <lineage>
        <taxon>unclassified sequences</taxon>
        <taxon>metagenomes</taxon>
        <taxon>ecological metagenomes</taxon>
    </lineage>
</organism>
<feature type="domain" description="Helix-turn-helix" evidence="1">
    <location>
        <begin position="6"/>
        <end position="51"/>
    </location>
</feature>
<dbReference type="InterPro" id="IPR041657">
    <property type="entry name" value="HTH_17"/>
</dbReference>
<dbReference type="AlphaFoldDB" id="A0A0F9GGR4"/>
<evidence type="ECO:0000313" key="2">
    <source>
        <dbReference type="EMBL" id="KKL97928.1"/>
    </source>
</evidence>
<dbReference type="InterPro" id="IPR009061">
    <property type="entry name" value="DNA-bd_dom_put_sf"/>
</dbReference>
<dbReference type="InterPro" id="IPR036388">
    <property type="entry name" value="WH-like_DNA-bd_sf"/>
</dbReference>
<dbReference type="Pfam" id="PF12728">
    <property type="entry name" value="HTH_17"/>
    <property type="match status" value="1"/>
</dbReference>
<protein>
    <recommendedName>
        <fullName evidence="1">Helix-turn-helix domain-containing protein</fullName>
    </recommendedName>
</protein>
<proteinExistence type="predicted"/>
<comment type="caution">
    <text evidence="2">The sequence shown here is derived from an EMBL/GenBank/DDBJ whole genome shotgun (WGS) entry which is preliminary data.</text>
</comment>
<reference evidence="2" key="1">
    <citation type="journal article" date="2015" name="Nature">
        <title>Complex archaea that bridge the gap between prokaryotes and eukaryotes.</title>
        <authorList>
            <person name="Spang A."/>
            <person name="Saw J.H."/>
            <person name="Jorgensen S.L."/>
            <person name="Zaremba-Niedzwiedzka K."/>
            <person name="Martijn J."/>
            <person name="Lind A.E."/>
            <person name="van Eijk R."/>
            <person name="Schleper C."/>
            <person name="Guy L."/>
            <person name="Ettema T.J."/>
        </authorList>
    </citation>
    <scope>NUCLEOTIDE SEQUENCE</scope>
</reference>
<dbReference type="Gene3D" id="1.10.10.10">
    <property type="entry name" value="Winged helix-like DNA-binding domain superfamily/Winged helix DNA-binding domain"/>
    <property type="match status" value="1"/>
</dbReference>
<dbReference type="SUPFAM" id="SSF46955">
    <property type="entry name" value="Putative DNA-binding domain"/>
    <property type="match status" value="1"/>
</dbReference>
<sequence length="85" mass="9994">MKKPVYYTVNEVAEIFNRDPHTIRDWINHGCPTPEGLVRLQAAKLGKSWTIKDEWLAIFELRVRPTPVRPDLELEIPRRSEKETP</sequence>
<dbReference type="EMBL" id="LAZR01018044">
    <property type="protein sequence ID" value="KKL97928.1"/>
    <property type="molecule type" value="Genomic_DNA"/>
</dbReference>
<name>A0A0F9GGR4_9ZZZZ</name>
<evidence type="ECO:0000259" key="1">
    <source>
        <dbReference type="Pfam" id="PF12728"/>
    </source>
</evidence>
<gene>
    <name evidence="2" type="ORF">LCGC14_1829530</name>
</gene>